<keyword evidence="4 6" id="KW-1133">Transmembrane helix</keyword>
<comment type="subcellular location">
    <subcellularLocation>
        <location evidence="6">Cell membrane</location>
        <topology evidence="6">Multi-pass membrane protein</topology>
    </subcellularLocation>
    <subcellularLocation>
        <location evidence="1">Membrane</location>
        <topology evidence="1">Multi-pass membrane protein</topology>
    </subcellularLocation>
</comment>
<evidence type="ECO:0000256" key="4">
    <source>
        <dbReference type="ARBA" id="ARBA00022989"/>
    </source>
</evidence>
<dbReference type="PANTHER" id="PTHR12385">
    <property type="entry name" value="CHOLINE TRANSPORTER-LIKE (SLC FAMILY 44)"/>
    <property type="match status" value="1"/>
</dbReference>
<sequence>MASRNAGLLLMLLGGTALVCLGWFLVLGAFARATTWGMLGFNVIMMCYMAFLTHNWMLLITAAIVLVVAFLARANIEVAIQAMGLAASALRSTPGTFAVCFAFRVGWFIYAVSLSCVGVFLLPNSMAVGPSCELEQSWAAAFWSGCCPVLFIITTLFFKNCMLSVVALSVGCWYFPDAAAELGEEACGSPALYGGKLALTTSSGSVFASALMMGVVEALKQHELHPCWWLDPMTCAMKTLWCALEGVVGALTRFALIAHLFHGDGLCHMGTIAKELLSRHLPDAVATGFIANVIMNQMAMSLATSFGFLVWYLLDQCEHIGVFSTIAKDINEIAQQSPDDSSTPQLLVALLTWSMYLGARRPISTLFFSWILYGLAPFVDWIFSLPGLLESYLISAFMAALASIIFGYMGSVMEYATDTVFYCMAVECEGGRCDARTMKLHEAMQAQLGKEEEQLREGSAGGDV</sequence>
<feature type="transmembrane region" description="Helical" evidence="6">
    <location>
        <begin position="97"/>
        <end position="120"/>
    </location>
</feature>
<dbReference type="EMBL" id="CAUYUJ010021291">
    <property type="protein sequence ID" value="CAK0903812.1"/>
    <property type="molecule type" value="Genomic_DNA"/>
</dbReference>
<accession>A0ABN9XWK7</accession>
<feature type="transmembrane region" description="Helical" evidence="6">
    <location>
        <begin position="55"/>
        <end position="76"/>
    </location>
</feature>
<protein>
    <recommendedName>
        <fullName evidence="6">Choline transporter-like protein</fullName>
    </recommendedName>
</protein>
<evidence type="ECO:0000313" key="8">
    <source>
        <dbReference type="Proteomes" id="UP001189429"/>
    </source>
</evidence>
<dbReference type="Pfam" id="PF04515">
    <property type="entry name" value="Choline_transpo"/>
    <property type="match status" value="1"/>
</dbReference>
<comment type="similarity">
    <text evidence="2 6">Belongs to the CTL (choline transporter-like) family.</text>
</comment>
<evidence type="ECO:0000256" key="3">
    <source>
        <dbReference type="ARBA" id="ARBA00022692"/>
    </source>
</evidence>
<feature type="transmembrane region" description="Helical" evidence="6">
    <location>
        <begin position="140"/>
        <end position="158"/>
    </location>
</feature>
<keyword evidence="5 6" id="KW-0472">Membrane</keyword>
<feature type="transmembrane region" description="Helical" evidence="6">
    <location>
        <begin position="366"/>
        <end position="385"/>
    </location>
</feature>
<dbReference type="Proteomes" id="UP001189429">
    <property type="component" value="Unassembled WGS sequence"/>
</dbReference>
<evidence type="ECO:0000256" key="5">
    <source>
        <dbReference type="ARBA" id="ARBA00023136"/>
    </source>
</evidence>
<comment type="caution">
    <text evidence="6">Lacks conserved residue(s) required for the propagation of feature annotation.</text>
</comment>
<name>A0ABN9XWK7_9DINO</name>
<dbReference type="PANTHER" id="PTHR12385:SF98">
    <property type="entry name" value="CHOLINE TRANSPORTER-LIKE PROTEIN"/>
    <property type="match status" value="1"/>
</dbReference>
<proteinExistence type="inferred from homology"/>
<keyword evidence="3 6" id="KW-0812">Transmembrane</keyword>
<evidence type="ECO:0000256" key="1">
    <source>
        <dbReference type="ARBA" id="ARBA00004141"/>
    </source>
</evidence>
<gene>
    <name evidence="7" type="ORF">PCOR1329_LOCUS79999</name>
</gene>
<dbReference type="InterPro" id="IPR007603">
    <property type="entry name" value="Choline_transptr-like"/>
</dbReference>
<evidence type="ECO:0000256" key="2">
    <source>
        <dbReference type="ARBA" id="ARBA00007168"/>
    </source>
</evidence>
<evidence type="ECO:0000256" key="6">
    <source>
        <dbReference type="RuleBase" id="RU368066"/>
    </source>
</evidence>
<organism evidence="7 8">
    <name type="scientific">Prorocentrum cordatum</name>
    <dbReference type="NCBI Taxonomy" id="2364126"/>
    <lineage>
        <taxon>Eukaryota</taxon>
        <taxon>Sar</taxon>
        <taxon>Alveolata</taxon>
        <taxon>Dinophyceae</taxon>
        <taxon>Prorocentrales</taxon>
        <taxon>Prorocentraceae</taxon>
        <taxon>Prorocentrum</taxon>
    </lineage>
</organism>
<comment type="function">
    <text evidence="6">Choline transporter.</text>
</comment>
<keyword evidence="8" id="KW-1185">Reference proteome</keyword>
<comment type="caution">
    <text evidence="7">The sequence shown here is derived from an EMBL/GenBank/DDBJ whole genome shotgun (WGS) entry which is preliminary data.</text>
</comment>
<feature type="transmembrane region" description="Helical" evidence="6">
    <location>
        <begin position="289"/>
        <end position="314"/>
    </location>
</feature>
<reference evidence="7" key="1">
    <citation type="submission" date="2023-10" db="EMBL/GenBank/DDBJ databases">
        <authorList>
            <person name="Chen Y."/>
            <person name="Shah S."/>
            <person name="Dougan E. K."/>
            <person name="Thang M."/>
            <person name="Chan C."/>
        </authorList>
    </citation>
    <scope>NUCLEOTIDE SEQUENCE [LARGE SCALE GENOMIC DNA]</scope>
</reference>
<feature type="transmembrane region" description="Helical" evidence="6">
    <location>
        <begin position="391"/>
        <end position="409"/>
    </location>
</feature>
<evidence type="ECO:0000313" key="7">
    <source>
        <dbReference type="EMBL" id="CAK0903812.1"/>
    </source>
</evidence>